<dbReference type="InterPro" id="IPR054323">
    <property type="entry name" value="SPMIP1_C"/>
</dbReference>
<dbReference type="Ensembl" id="ENSFCTT00005024843.1">
    <property type="protein sequence ID" value="ENSFCTP00005016177.1"/>
    <property type="gene ID" value="ENSFCTG00005008884.1"/>
</dbReference>
<feature type="region of interest" description="Disordered" evidence="1">
    <location>
        <begin position="228"/>
        <end position="253"/>
    </location>
</feature>
<reference evidence="3" key="2">
    <citation type="submission" date="2011-09" db="EMBL/GenBank/DDBJ databases">
        <title>Sequence assembly of the Felis catus genome version 6.2.</title>
        <authorList>
            <person name="Hillier L.W."/>
            <person name="Warren W."/>
            <person name="Obrien S."/>
            <person name="Wilson R.K."/>
        </authorList>
    </citation>
    <scope>NUCLEOTIDE SEQUENCE [LARGE SCALE GENOMIC DNA]</scope>
    <source>
        <strain evidence="3">Abyssinian</strain>
    </source>
</reference>
<feature type="domain" description="Sperm microtubule inner protein 1 C-terminal" evidence="2">
    <location>
        <begin position="101"/>
        <end position="193"/>
    </location>
</feature>
<dbReference type="Proteomes" id="UP000823872">
    <property type="component" value="Chromosome A2"/>
</dbReference>
<reference evidence="4" key="3">
    <citation type="submission" date="2021-02" db="EMBL/GenBank/DDBJ databases">
        <title>Safari Cat Assemblies.</title>
        <authorList>
            <person name="Bredemeyer K.R."/>
            <person name="Murphy W.J."/>
        </authorList>
    </citation>
    <scope>NUCLEOTIDE SEQUENCE [LARGE SCALE GENOMIC DNA]</scope>
</reference>
<sequence>MANRTLALCEVRPGCRVTVRGSHLLSEGLCLLCSPLSCGHPATSPALATMSRQLNMDTLRQNFWKEEYLREKMFRCEWHRKYGSTVKAKQKAKAAARLPLALPTLHPKAPLSPPPAPKAVPSKTPGPPLETPIQSEMYPVLPATRALLYEGISHDFQGRYRYLNTRKLDVPETRYLFPITTNFMYGWQLGEPHPPGDYSLHKHRAPAMSQAMLSALGAQDTRMGVSILAGGPGRKHKTKETSEKDRFHGETRE</sequence>
<proteinExistence type="predicted"/>
<protein>
    <recommendedName>
        <fullName evidence="2">Sperm microtubule inner protein 1 C-terminal domain-containing protein</fullName>
    </recommendedName>
</protein>
<dbReference type="GeneTree" id="ENSGT00390000003224"/>
<reference evidence="3" key="1">
    <citation type="journal article" date="2007" name="Genome Res.">
        <title>Initial sequence and comparative analysis of the cat genome.</title>
        <authorList>
            <person name="Pontius J.U."/>
            <person name="Mullikin J.C."/>
            <person name="Smith D.R."/>
            <person name="Lindblad-Toh K."/>
            <person name="Gnerre S."/>
            <person name="Clamp M."/>
            <person name="Chang J."/>
            <person name="Stephens R."/>
            <person name="Neelam B."/>
            <person name="Volfovsky N."/>
            <person name="Schaffer A.A."/>
            <person name="Agarwala R."/>
            <person name="Narfstrom K."/>
            <person name="Murphy W.J."/>
            <person name="Giger U."/>
            <person name="Roca A.L."/>
            <person name="Antunes A."/>
            <person name="Menotti-Raymond M."/>
            <person name="Yuhki N."/>
            <person name="Pecon-Slattery J."/>
            <person name="Johnson W.E."/>
            <person name="Bourque G."/>
            <person name="Tesler G."/>
            <person name="O'Brien S.J."/>
        </authorList>
    </citation>
    <scope>NUCLEOTIDE SEQUENCE [LARGE SCALE GENOMIC DNA]</scope>
    <source>
        <strain evidence="3">Abyssinian</strain>
    </source>
</reference>
<keyword evidence="4" id="KW-1185">Reference proteome</keyword>
<dbReference type="PANTHER" id="PTHR35826">
    <property type="entry name" value="PROTEIN ATP6V1FNB-LIKE"/>
    <property type="match status" value="1"/>
</dbReference>
<evidence type="ECO:0000256" key="1">
    <source>
        <dbReference type="SAM" id="MobiDB-lite"/>
    </source>
</evidence>
<evidence type="ECO:0000313" key="4">
    <source>
        <dbReference type="Proteomes" id="UP000823872"/>
    </source>
</evidence>
<feature type="compositionally biased region" description="Basic and acidic residues" evidence="1">
    <location>
        <begin position="239"/>
        <end position="253"/>
    </location>
</feature>
<name>A0ABI7X120_FELCA</name>
<accession>A0ABI7X120</accession>
<reference evidence="3" key="4">
    <citation type="submission" date="2025-05" db="UniProtKB">
        <authorList>
            <consortium name="Ensembl"/>
        </authorList>
    </citation>
    <scope>IDENTIFICATION</scope>
    <source>
        <strain evidence="3">breed Abyssinian</strain>
    </source>
</reference>
<gene>
    <name evidence="3" type="primary">SPMIP1</name>
</gene>
<dbReference type="Pfam" id="PF22589">
    <property type="entry name" value="SPMIP1"/>
    <property type="match status" value="1"/>
</dbReference>
<feature type="region of interest" description="Disordered" evidence="1">
    <location>
        <begin position="106"/>
        <end position="127"/>
    </location>
</feature>
<feature type="compositionally biased region" description="Pro residues" evidence="1">
    <location>
        <begin position="110"/>
        <end position="127"/>
    </location>
</feature>
<evidence type="ECO:0000313" key="3">
    <source>
        <dbReference type="Ensembl" id="ENSFCTP00005016177.1"/>
    </source>
</evidence>
<evidence type="ECO:0000259" key="2">
    <source>
        <dbReference type="Pfam" id="PF22589"/>
    </source>
</evidence>
<organism evidence="3 4">
    <name type="scientific">Felis catus</name>
    <name type="common">Cat</name>
    <name type="synonym">Felis silvestris catus</name>
    <dbReference type="NCBI Taxonomy" id="9685"/>
    <lineage>
        <taxon>Eukaryota</taxon>
        <taxon>Metazoa</taxon>
        <taxon>Chordata</taxon>
        <taxon>Craniata</taxon>
        <taxon>Vertebrata</taxon>
        <taxon>Euteleostomi</taxon>
        <taxon>Mammalia</taxon>
        <taxon>Eutheria</taxon>
        <taxon>Laurasiatheria</taxon>
        <taxon>Carnivora</taxon>
        <taxon>Feliformia</taxon>
        <taxon>Felidae</taxon>
        <taxon>Felinae</taxon>
        <taxon>Felis</taxon>
    </lineage>
</organism>
<dbReference type="PANTHER" id="PTHR35826:SF2">
    <property type="entry name" value="PROTEIN ATP6V1FNB"/>
    <property type="match status" value="1"/>
</dbReference>
<dbReference type="Ensembl" id="ENSFCTT00005024826.1">
    <property type="protein sequence ID" value="ENSFCTP00005016164.1"/>
    <property type="gene ID" value="ENSFCTG00005008884.1"/>
</dbReference>